<keyword evidence="6" id="KW-1185">Reference proteome</keyword>
<feature type="domain" description="Carrier" evidence="4">
    <location>
        <begin position="2002"/>
        <end position="2076"/>
    </location>
</feature>
<dbReference type="Pfam" id="PF00501">
    <property type="entry name" value="AMP-binding"/>
    <property type="match status" value="5"/>
</dbReference>
<dbReference type="GO" id="GO:0008610">
    <property type="term" value="P:lipid biosynthetic process"/>
    <property type="evidence" value="ECO:0007669"/>
    <property type="project" value="UniProtKB-ARBA"/>
</dbReference>
<dbReference type="Pfam" id="PF13193">
    <property type="entry name" value="AMP-binding_C"/>
    <property type="match status" value="2"/>
</dbReference>
<dbReference type="NCBIfam" id="NF003417">
    <property type="entry name" value="PRK04813.1"/>
    <property type="match status" value="5"/>
</dbReference>
<accession>A0A318RNL3</accession>
<dbReference type="PROSITE" id="PS00455">
    <property type="entry name" value="AMP_BINDING"/>
    <property type="match status" value="4"/>
</dbReference>
<dbReference type="Gene3D" id="3.40.50.980">
    <property type="match status" value="2"/>
</dbReference>
<feature type="domain" description="Carrier" evidence="4">
    <location>
        <begin position="4647"/>
        <end position="4724"/>
    </location>
</feature>
<dbReference type="Gene3D" id="2.30.38.10">
    <property type="entry name" value="Luciferase, Domain 3"/>
    <property type="match status" value="1"/>
</dbReference>
<dbReference type="FunFam" id="3.40.50.12780:FF:000012">
    <property type="entry name" value="Non-ribosomal peptide synthetase"/>
    <property type="match status" value="1"/>
</dbReference>
<evidence type="ECO:0000256" key="3">
    <source>
        <dbReference type="ARBA" id="ARBA00022553"/>
    </source>
</evidence>
<evidence type="ECO:0000256" key="2">
    <source>
        <dbReference type="ARBA" id="ARBA00022450"/>
    </source>
</evidence>
<reference evidence="5 6" key="1">
    <citation type="submission" date="2018-06" db="EMBL/GenBank/DDBJ databases">
        <title>Genomic Encyclopedia of Type Strains, Phase IV (KMG-IV): sequencing the most valuable type-strain genomes for metagenomic binning, comparative biology and taxonomic classification.</title>
        <authorList>
            <person name="Goeker M."/>
        </authorList>
    </citation>
    <scope>NUCLEOTIDE SEQUENCE [LARGE SCALE GENOMIC DNA]</scope>
    <source>
        <strain evidence="5 6">DSM 45521</strain>
    </source>
</reference>
<dbReference type="InterPro" id="IPR023213">
    <property type="entry name" value="CAT-like_dom_sf"/>
</dbReference>
<evidence type="ECO:0000259" key="4">
    <source>
        <dbReference type="PROSITE" id="PS50075"/>
    </source>
</evidence>
<feature type="domain" description="Carrier" evidence="4">
    <location>
        <begin position="4092"/>
        <end position="4169"/>
    </location>
</feature>
<dbReference type="GO" id="GO:0003824">
    <property type="term" value="F:catalytic activity"/>
    <property type="evidence" value="ECO:0007669"/>
    <property type="project" value="InterPro"/>
</dbReference>
<dbReference type="Gene3D" id="3.30.559.10">
    <property type="entry name" value="Chloramphenicol acetyltransferase-like domain"/>
    <property type="match status" value="6"/>
</dbReference>
<comment type="cofactor">
    <cofactor evidence="1">
        <name>pantetheine 4'-phosphate</name>
        <dbReference type="ChEBI" id="CHEBI:47942"/>
    </cofactor>
</comment>
<dbReference type="Pfam" id="PF00550">
    <property type="entry name" value="PP-binding"/>
    <property type="match status" value="6"/>
</dbReference>
<dbReference type="Gene3D" id="3.30.559.30">
    <property type="entry name" value="Nonribosomal peptide synthetase, condensation domain"/>
    <property type="match status" value="6"/>
</dbReference>
<dbReference type="InterPro" id="IPR042099">
    <property type="entry name" value="ANL_N_sf"/>
</dbReference>
<dbReference type="GO" id="GO:0005737">
    <property type="term" value="C:cytoplasm"/>
    <property type="evidence" value="ECO:0007669"/>
    <property type="project" value="TreeGrafter"/>
</dbReference>
<dbReference type="GO" id="GO:0043041">
    <property type="term" value="P:amino acid activation for nonribosomal peptide biosynthetic process"/>
    <property type="evidence" value="ECO:0007669"/>
    <property type="project" value="TreeGrafter"/>
</dbReference>
<dbReference type="PROSITE" id="PS50075">
    <property type="entry name" value="CARRIER"/>
    <property type="match status" value="6"/>
</dbReference>
<dbReference type="PANTHER" id="PTHR45527">
    <property type="entry name" value="NONRIBOSOMAL PEPTIDE SYNTHETASE"/>
    <property type="match status" value="1"/>
</dbReference>
<organism evidence="5 6">
    <name type="scientific">Williamsia limnetica</name>
    <dbReference type="NCBI Taxonomy" id="882452"/>
    <lineage>
        <taxon>Bacteria</taxon>
        <taxon>Bacillati</taxon>
        <taxon>Actinomycetota</taxon>
        <taxon>Actinomycetes</taxon>
        <taxon>Mycobacteriales</taxon>
        <taxon>Nocardiaceae</taxon>
        <taxon>Williamsia</taxon>
    </lineage>
</organism>
<dbReference type="SMART" id="SM00823">
    <property type="entry name" value="PKS_PP"/>
    <property type="match status" value="5"/>
</dbReference>
<dbReference type="SMART" id="SM00824">
    <property type="entry name" value="PKS_TE"/>
    <property type="match status" value="1"/>
</dbReference>
<dbReference type="Gene3D" id="3.30.300.30">
    <property type="match status" value="5"/>
</dbReference>
<dbReference type="InterPro" id="IPR036736">
    <property type="entry name" value="ACP-like_sf"/>
</dbReference>
<dbReference type="UniPathway" id="UPA00011"/>
<dbReference type="InterPro" id="IPR020802">
    <property type="entry name" value="TesA-like"/>
</dbReference>
<dbReference type="InterPro" id="IPR001031">
    <property type="entry name" value="Thioesterase"/>
</dbReference>
<proteinExistence type="predicted"/>
<dbReference type="PANTHER" id="PTHR45527:SF1">
    <property type="entry name" value="FATTY ACID SYNTHASE"/>
    <property type="match status" value="1"/>
</dbReference>
<dbReference type="CDD" id="cd05930">
    <property type="entry name" value="A_NRPS"/>
    <property type="match status" value="2"/>
</dbReference>
<dbReference type="Gene3D" id="1.10.1200.10">
    <property type="entry name" value="ACP-like"/>
    <property type="match status" value="5"/>
</dbReference>
<gene>
    <name evidence="5" type="ORF">DFR67_102342</name>
</gene>
<dbReference type="InterPro" id="IPR009081">
    <property type="entry name" value="PP-bd_ACP"/>
</dbReference>
<dbReference type="InterPro" id="IPR045851">
    <property type="entry name" value="AMP-bd_C_sf"/>
</dbReference>
<evidence type="ECO:0000313" key="6">
    <source>
        <dbReference type="Proteomes" id="UP000247591"/>
    </source>
</evidence>
<evidence type="ECO:0000256" key="1">
    <source>
        <dbReference type="ARBA" id="ARBA00001957"/>
    </source>
</evidence>
<dbReference type="SUPFAM" id="SSF47336">
    <property type="entry name" value="ACP-like"/>
    <property type="match status" value="6"/>
</dbReference>
<dbReference type="InterPro" id="IPR001242">
    <property type="entry name" value="Condensation_dom"/>
</dbReference>
<comment type="caution">
    <text evidence="5">The sequence shown here is derived from an EMBL/GenBank/DDBJ whole genome shotgun (WGS) entry which is preliminary data.</text>
</comment>
<dbReference type="InterPro" id="IPR006162">
    <property type="entry name" value="Ppantetheine_attach_site"/>
</dbReference>
<dbReference type="GO" id="GO:0044550">
    <property type="term" value="P:secondary metabolite biosynthetic process"/>
    <property type="evidence" value="ECO:0007669"/>
    <property type="project" value="TreeGrafter"/>
</dbReference>
<dbReference type="Proteomes" id="UP000247591">
    <property type="component" value="Unassembled WGS sequence"/>
</dbReference>
<feature type="domain" description="Carrier" evidence="4">
    <location>
        <begin position="960"/>
        <end position="1035"/>
    </location>
</feature>
<dbReference type="Pfam" id="PF00975">
    <property type="entry name" value="Thioesterase"/>
    <property type="match status" value="1"/>
</dbReference>
<dbReference type="InterPro" id="IPR000873">
    <property type="entry name" value="AMP-dep_synth/lig_dom"/>
</dbReference>
<keyword evidence="2" id="KW-0596">Phosphopantetheine</keyword>
<dbReference type="Gene3D" id="3.40.50.1820">
    <property type="entry name" value="alpha/beta hydrolase"/>
    <property type="match status" value="1"/>
</dbReference>
<keyword evidence="3" id="KW-0597">Phosphoprotein</keyword>
<dbReference type="SUPFAM" id="SSF53474">
    <property type="entry name" value="alpha/beta-Hydrolases"/>
    <property type="match status" value="1"/>
</dbReference>
<dbReference type="PROSITE" id="PS00012">
    <property type="entry name" value="PHOSPHOPANTETHEINE"/>
    <property type="match status" value="2"/>
</dbReference>
<dbReference type="InterPro" id="IPR020806">
    <property type="entry name" value="PKS_PP-bd"/>
</dbReference>
<protein>
    <submittedName>
        <fullName evidence="5">Amino acid adenylation domain-containing protein</fullName>
    </submittedName>
</protein>
<name>A0A318RNL3_WILLI</name>
<evidence type="ECO:0000313" key="5">
    <source>
        <dbReference type="EMBL" id="PYE20204.1"/>
    </source>
</evidence>
<dbReference type="SUPFAM" id="SSF52777">
    <property type="entry name" value="CoA-dependent acyltransferases"/>
    <property type="match status" value="12"/>
</dbReference>
<dbReference type="InterPro" id="IPR029058">
    <property type="entry name" value="AB_hydrolase_fold"/>
</dbReference>
<dbReference type="SUPFAM" id="SSF56801">
    <property type="entry name" value="Acetyl-CoA synthetase-like"/>
    <property type="match status" value="5"/>
</dbReference>
<feature type="domain" description="Carrier" evidence="4">
    <location>
        <begin position="3073"/>
        <end position="3150"/>
    </location>
</feature>
<dbReference type="OrthoDB" id="5475787at2"/>
<feature type="domain" description="Carrier" evidence="4">
    <location>
        <begin position="5646"/>
        <end position="5721"/>
    </location>
</feature>
<dbReference type="CDD" id="cd19531">
    <property type="entry name" value="LCL_NRPS-like"/>
    <property type="match status" value="1"/>
</dbReference>
<dbReference type="InterPro" id="IPR025110">
    <property type="entry name" value="AMP-bd_C"/>
</dbReference>
<sequence length="5966" mass="633406">MGMVLRQQLTRAQRALWSAQQAMPLCPINIAEYVELTGHIDAELLRTVTQEVGRRTGIAFTRFEQSSSGIEQVIDHDLSADITVSDLRGEADPMASAHEWMRADYTRPVDLFTDRLMASAILRVADDKWLYYQRGHHLTFDGTGAFRTLKLVASAYDQRYSGRVVDDVPGADLAGLAQADVGYRESVRFGKDREYWREQVAELAPPASLSHRVGPVSPDPRRVSCVISTDLVDLLQRAEVELKTSLPVLVAAAVSGYLARMTSRDDLALSLPVAARTTATLRHTYSTVSNVVPLRTGIGSSTSVASAVASTQGAMMGALRHQRFRFEDMRDFISGTTSPLGSREFAGPLLNLMLAVDALQFGDATGSLNILTTSAVDDLAFNLYRTGNPHRPGEFRFDLEANPARYSHDELRGHHKRLLQFINTFAAAALGSPDVTVDDLPLMTRTDCVALPAAETPAPRPMTLPELLVDAATRHPDRIALRAGWAQWTYDTLSIKARQLAHLLHARGAAPGTTVAIGTGRGLDQVLSFWAVAHSGATIMQLDPAHPADRIKGQLAQADPVVVLTAAGGIEIAADDRWFDLTSVDLAGIPDCPLELNRPLHLDDVAYLVYTSGSTGTPKGVQVTHQGLSALLEQQRELGVSTESVVSGLASPAFDASIFEILLAAAGGAALCLAPAGVVSGDELADFLAAKAVTHTVITPSVLNSMEPASLPEDACTTLMLAGEACPPDTLRRWGSGRRVSNLYGPAEATVMATGTGPLTGGGDERPPIGAPITGMTCYVLDHRLRVVPPGVVGDLYLAGPALARGYADETGLTATAFVANPRGEPGARMYRTGDRARWDEAYTALHYVGRSDDQVQIRGVRVEPGEVAMAAMTHPDVQQAVAVVIGDERDARLALYVTSAGDDRRLIKRVRNHISTRLPTPMWPAHIVLLDTLPVTTTGKVDRDALPHPSAVETRTHRAPRSASEQLLAEAVTDVLNVPGPSMDDDVLALGGSSLDATRIAARIKALTGTTLGVREVLAAADLAELAELISDATTSVSHRDAGTETRPAHPDASSGQIALILADRLQPGSTANHLAATIELRGPLHSDALGAAVADVVDRHEALRTVIRMETDGSAWQEVVSVSDALAAADLESDGAPADSDQVGADVIDATVRPPLVMQLRRIGADVHRLSVRTHHAAVDGWSLGVLVADLAAAYQARLTGAEPTWAPTTQYIDAAVDARVDPGVSAVQLERWQRRLENLPPRPDLPTDLAGTQIRTGPAPAAVVRRTLGAEVSLALSQAAAQQGASTFAWLHACLAVTLSRYTGADDFVIVVPQAGRSGTDLDNAVGMYVNPVATRLRIEATDTFGDVLAHSTEAIDFALDNADVPFSTVVSAVEHRRDITVSPLADVLLTYQNQPLGQWDFDDLQIEVRPADARHARAALQWSVDDTADGLRVELTYRSDLFSQSMAAALCHAYVTAVAQSVAAPDSSPAQLVPGQHTSVRNVVRQPTVTLVDRIRAVAQQTPSAPALTFGGESRDYGRLVADAEVLAAELEGVGVVRGDLVAVALPRSAEALTAQLAVMWAGAAYVPIDPDYPQHRIAAILEDASPRAAIVDSTTGHHFPAAMPKIDLDGPRLPAQTGTRFMPVDITGSDGAYVIFTSGSTGRPKGVAVTHGNAIALLDACRQSYSFTPNDVFSCTHSTAFDVSVFEIFAAWTSGASVVLIDRPTVLDPQLLWPLLRRSGVTILSQTPSAFYPLAAVATRDGDPGQLRAVVFAGEALRPARLLDWRATFGERVLLSNMYGITETTVHLTQGSVTPSDSRSLIGEPLAGTTLMILDRHLHPVPAGVWGELYAGGPQVTRGYVGRPGLTAERFVACPENLGGGRMYRSGDIVRMTIDGDLEYRGRSDRQVQVRGHRVEPGDIAAALTTLRGVAEAEVLIRNTESAGGGDITGYVRLRTDHPTDEVTDEDGLRVAAGQVLPGYLVPARIVVVERWPLNASGKRDLAALPAPAVHAEPVHDGAISPVRAVVAEVLRIDPDTIGPNVGLFDLGANSLSAMHIALLLSERTGRDVGVRMVADAMSITGLETAVAAAPRHTNAGLKTGQTSPPPPTPQQRALWVLSRIDAGSAVYHLPAVLDLPGAATPRTVVDALTDVVARHEVLRTVLADNAGLPQPQLLPIDRVRNELSGLLFPRPLPAAHAAANLQAEALRPFDLATDLPWRADLFSAEPGAGQNEAQGAAPTLRLLLVAHHVAVDGWSMTVLAEDFGRALRARMADTAPTWPAPAAQYRDHAWAATKALGTPGNSSAYRDLLLDHWSRVLDGAPIHLQLPFQSNPAQMPSGPEPAQYLDVAVSERTRAALQQLAVGESASVFHVLHAALAATLGQFTGTDDIVIGTPTAGRTTDMMSAVGMFVQTVVLRSGTAPASSLRTAIRLSHNVVTDAIAHAEVSFEEVKEQLAPPRTLDSDAYLDVMIAYQLAPSSPAERDVTLTPLRVGQARVPLEFTITDNGEGAPLQITLTYGLWHVRPAMAQRLIGALIRTIEAMAAAVNPATVTMHELTAPDAEHLADAQTPPVLAPRDDFVDVTEAIVLRSHTHPDAVAVIDGDGAVTYSELVSRAIDVAGVLRDRGVGRGDFVAVLADRRTDTIVAMVGVLLVGAGYVPIEPTYPAERIAGILRDARPAAVLGAPRYATAATGLANIIDIGSTAPSPAALDDLRESATSPRPDDPAYVIYTSGSTGTPKGVVITRANMTSLLQSALSTIDARPDDVWTWFHSAAFDFSVWEIFGPLTSGGRVVVVDHDTAREPAALVDLLNRHAVTVLNQTPTAFSRLLQLPTVTTGNGRALPESLRVVLFGGEALDPKSLASLHTRRPEVRLVNMYGITETTVHASVTDVDVSDSRSLIGSALPGVGLVVLDRYLRPQPVGATGELYVTGPQVAAGYTKMPGLSATRFVASPWGAAGSRMYRTGDLARWVDDSRLEYLGRGDQQLKIRGHRIEPGEITAVLRAQSGVTDAKVLSSNRGRVGEEVLVAYVVVDEAGVSPTQLRTACAAVLPAHLVPAQVQILDDWPLTSTGKLDVGRLPDLTAPEVTRPLRGTEVAVAAAVAQVLELPADAIGPDTNFFELGGNSLSAARLSAAISAVTGADLPVRAIFEQPTIALLAADIDNASGRPQALPVAAAVHQERPSRLPLTAQQQALWLNWQLDPARTDYNLSGLIPMGGMPRDHIDALVRTLVARHDSLRTRFPADAEGPWQELVETIEVDTSPQVVADPVAALAELDRPFDLAGEVPWRIAVFESPMSGVELAVVVHHIVIDGESVRVLHAEAAALAAGIELPPASLDYSDYTAWSSQTLAHNGQVLRQYWEGVFAEPVSRPQLPGLRPPVTAPGPASIAEVVIEPARMRQLREQAQAHHSSPFMVVHAALAVLIARLGDQPDVVIGTVAAGRDTPEFARTVGMLARTVLLRTVIDIERPFSAIVRQVTRTDLDSLAHGAYPTEAVADLADPEHRRGVRPVVDVFLADLGNQEGGNHTNAERPHARFGLDLTVAEVEDSLQIRLAYAQARIDTADAELFVTRLANLLFAVLDDPAAAPARHLVGSDADIDPMPSETHVEPLPDLLRRSVTTQPMAIAVQDDAWLLNYRDLDRISTVIARVLIARGVGTGDVVAICVQRSAWSILATWAIAKTGAAFVTLGVNDPQERQRTMARAAGATIGLHGPGRRPELATVDWLDLADAGRDDAYTGDARDFRNDERRSPVRPDDVAYIIFTSGSTGEPKGVSVTHAGLAALVDAVIAYTELTPDSRVLHNYATSFDAHLIELIPAFAAGATVVVCPPDVIGGNELGELLTRSAITTFFSTPAVLATIDPETLTSVRIVATGGESLQEAVAARWAPGRRIVNFYGPTEATIAATVNPAVVPAPIIPIGQSMATVAAYVLDHRLRPVPHGIVGELYLAGAAVARGYTGATAATALNFVANPFEGNGSRMYRTGDLVHRNAVGDIVVHGRSDEQIKVRGVRLEPAEIDAALMSLPGVERATTAISNGGAEAVLASWLIPDPDHPFDAGSIRAQLRAILPSTHIPTHITVVDHFPMTPSGKLDRRALPTPSPVNGDLVPVQTPTEIALAEIWADVLDVSIGSLGRQSEFFATGGTSLSASRVAGRLRQQTLRDVTVRHVLDARSLADLAAAVDLLAPSLPGRVAPRHQPVAADLGLAYPQQRLWVLNRIDQNSTAYVIPMVLRLTGALDTDRLAHAVARLQHRHATLRTTYPQTASGPRQVVADPTEVRPTPVIEVPGDDVAPRIAALISSPFDLTAEPGFRAEVLVAGEGQVWLVIALHHVAADGWSMPILLNDLVGSYSGDLSPEPEVTYADFTQWQADRLGDPSDPASRYAAQIAFWRREMADVPGPVRLPGRANDFADMGDGGAVHAAVDAQTLAALSAVGQAESSTLFHVAHTALAALLAQRTGTPDLVVGAPVLGRDDPGWEPVVGMFVNTLALRTIVDPDSTVRAALRRTRDTDLTAHAHAEVPYDAVARAVSPAVRDGAAAGADPLISVLLVHQEALGATASDHLALPGLEVEILTDTAKFVAPKYDLEFVLSAGVDGALDVTVVHGPAIPAVLAGELLAEFTRLLTAVATEPDQPFPVVHTLETGKLVEPAEMVVAEQPGGTPAVEDAELERIVTAAMATVLGIPALEIDRQASFFDIGGTSLSATQVAAIIGEATATAIPVRQVFAASSPAALTSLLLHSDASNVESLPPLTGVGAPPDLGPVPLSPAQQRLWLVQQMLPERPLYAVPVVVGVPAGADPIAAWRAVATRHAPLRTIYPERGGAPVQELLDDIPPIVDLGDHELTDVVATLLATPFELTASIPVRPALVDQSGHRFLVIVAHHIAMDGESVAVLRRDLDAAMAGRPLQPLPVDYGQVSRWQNVVNARTRGEMLSYWQQSLAGYPGVLELPDCAPRDPQRSLRTATVAVPADDATTAAVALTARRRGISEFHIYHAALALTLSIACGTDDVAVGTPVSLRRHPETADMVGMFVSTVALRTTLRTGMTTVDLLELVRDTDLAALDHALLPFDEVVAQQDPIRELGRHPVVQVTLSVIDEPGGHVADELSPNSEFDLQVTVGRDSAMFTHATALYDKRAIETLALRWKVALRLLVADEITSLEAADLRTEEERADRLHRFPSRPETTLGEMLEESVRRRPGAVAVDDGASTTTYAELDRWSAALAADLQAAGVGRGDPVAMMLPRSVESVVAFWAIARLGAVYVPVDPRYPTQRVERMIAVSGAEVAVAAPGAPQHCRVQIPVPPARTQVAGTEWTPMRTDDAAYLLFTSGTTGTPNGVVVSHRGLRNLVEPAVFSATADDRVAHLASPSFDASILEMVWAFASGVTLAVVPADDTSGRTLTEQLGLLGVTQAFATPSVLATLDEAALPGLRGLFVGGEACPPELVRRWSHGRSLTNLYGPTETTVLGTARGSMQPESAAVIGRGVPGIRTHVLDSHLRPTPDGAVGELYFTGPALALGYRHDSALTAARFVAAPGGERMYRTGDLVRRLESGDLEYLGRADRQVKIRGQRIEPGEVDAALVDAGARTAATVLRTGPTGPVLVSYVIAADPTDLTVSERFMDALVARLPHHLVPAAIVSVPELPRTPVGKLDTAALPEPVWTIAGGEPRTATETAVVQVFRDVVGNQELGIYDDFFAVGGNSLLLASAAAALSTSLGRPVPAAVLFAQTTPVALAAVLDQYADLTAGSGAIVELSTGGTGTPLWCIHPVSGLVNDYRPLGQMLPIPVLGVQMPGLDDPTAPHLLTIEEMAVHHVATIRAAQPSGPYRLLGWSLGATLAHEITRQLTSAGERVAALVLLDPRLDPDTQGAAAIDDSLERALRAIDPARFEQYRIRCQEAVAAAIAYQPGPATADTTVFVAAQDNPNPEQWQPMVTGPMTIERVPIAHHAMGTPDAMAVIAGLVGTHICTPADNTGLDSAHNEGTRREN</sequence>
<dbReference type="NCBIfam" id="TIGR01733">
    <property type="entry name" value="AA-adenyl-dom"/>
    <property type="match status" value="5"/>
</dbReference>
<dbReference type="Pfam" id="PF00668">
    <property type="entry name" value="Condensation"/>
    <property type="match status" value="6"/>
</dbReference>
<dbReference type="InterPro" id="IPR010071">
    <property type="entry name" value="AA_adenyl_dom"/>
</dbReference>
<dbReference type="Gene3D" id="3.40.50.12780">
    <property type="entry name" value="N-terminal domain of ligase-like"/>
    <property type="match status" value="4"/>
</dbReference>
<dbReference type="InterPro" id="IPR020845">
    <property type="entry name" value="AMP-binding_CS"/>
</dbReference>
<dbReference type="GO" id="GO:0031177">
    <property type="term" value="F:phosphopantetheine binding"/>
    <property type="evidence" value="ECO:0007669"/>
    <property type="project" value="InterPro"/>
</dbReference>
<dbReference type="EMBL" id="QJSP01000002">
    <property type="protein sequence ID" value="PYE20204.1"/>
    <property type="molecule type" value="Genomic_DNA"/>
</dbReference>